<name>A0AC35TR96_9BILA</name>
<dbReference type="WBParaSite" id="RSKR_0000332900.1">
    <property type="protein sequence ID" value="RSKR_0000332900.1"/>
    <property type="gene ID" value="RSKR_0000332900"/>
</dbReference>
<protein>
    <submittedName>
        <fullName evidence="2">DM domain-containing protein</fullName>
    </submittedName>
</protein>
<dbReference type="Proteomes" id="UP000095286">
    <property type="component" value="Unplaced"/>
</dbReference>
<reference evidence="2" key="1">
    <citation type="submission" date="2016-11" db="UniProtKB">
        <authorList>
            <consortium name="WormBaseParasite"/>
        </authorList>
    </citation>
    <scope>IDENTIFICATION</scope>
    <source>
        <strain evidence="2">KR3021</strain>
    </source>
</reference>
<evidence type="ECO:0000313" key="2">
    <source>
        <dbReference type="WBParaSite" id="RSKR_0000332900.1"/>
    </source>
</evidence>
<proteinExistence type="predicted"/>
<accession>A0AC35TR96</accession>
<sequence length="231" mass="26978">MVAIIRNDLKNPVVCKKILAVTKRIPRDVKRHCGICRHHGIIVETRGHECTFKDCLCEKCSLVRKRRDIMSSQIKIRRAQDKRFQRTSDPQKADIIISNNGIPMTGNMCYLCQKCKNHSQIVWKKDHKRNCPYINCDCNSCSLIETRRKLDQTIKRTDSPNKSDITPDHIPEDTITFPVIKYTKDGVISESPTNAILHHPIPNNNYYHMIPNYFFLNDISFWINNYNMFIS</sequence>
<evidence type="ECO:0000313" key="1">
    <source>
        <dbReference type="Proteomes" id="UP000095286"/>
    </source>
</evidence>
<organism evidence="1 2">
    <name type="scientific">Rhabditophanes sp. KR3021</name>
    <dbReference type="NCBI Taxonomy" id="114890"/>
    <lineage>
        <taxon>Eukaryota</taxon>
        <taxon>Metazoa</taxon>
        <taxon>Ecdysozoa</taxon>
        <taxon>Nematoda</taxon>
        <taxon>Chromadorea</taxon>
        <taxon>Rhabditida</taxon>
        <taxon>Tylenchina</taxon>
        <taxon>Panagrolaimomorpha</taxon>
        <taxon>Strongyloidoidea</taxon>
        <taxon>Alloionematidae</taxon>
        <taxon>Rhabditophanes</taxon>
    </lineage>
</organism>